<dbReference type="AlphaFoldDB" id="A0A7G3AGN9"/>
<name>A0A7G3AGN9_LUTLO</name>
<proteinExistence type="predicted"/>
<evidence type="ECO:0000256" key="1">
    <source>
        <dbReference type="SAM" id="Phobius"/>
    </source>
</evidence>
<feature type="transmembrane region" description="Helical" evidence="1">
    <location>
        <begin position="6"/>
        <end position="32"/>
    </location>
</feature>
<keyword evidence="1" id="KW-0812">Transmembrane</keyword>
<keyword evidence="1" id="KW-1133">Transmembrane helix</keyword>
<evidence type="ECO:0000313" key="2">
    <source>
        <dbReference type="EMBL" id="MBC1173192.1"/>
    </source>
</evidence>
<keyword evidence="1" id="KW-0472">Membrane</keyword>
<protein>
    <submittedName>
        <fullName evidence="2">Putative secreted protein</fullName>
    </submittedName>
</protein>
<accession>A0A7G3AGN9</accession>
<organism evidence="2">
    <name type="scientific">Lutzomyia longipalpis</name>
    <name type="common">Sand fly</name>
    <dbReference type="NCBI Taxonomy" id="7200"/>
    <lineage>
        <taxon>Eukaryota</taxon>
        <taxon>Metazoa</taxon>
        <taxon>Ecdysozoa</taxon>
        <taxon>Arthropoda</taxon>
        <taxon>Hexapoda</taxon>
        <taxon>Insecta</taxon>
        <taxon>Pterygota</taxon>
        <taxon>Neoptera</taxon>
        <taxon>Endopterygota</taxon>
        <taxon>Diptera</taxon>
        <taxon>Nematocera</taxon>
        <taxon>Psychodoidea</taxon>
        <taxon>Psychodidae</taxon>
        <taxon>Lutzomyia</taxon>
        <taxon>Lutzomyia</taxon>
    </lineage>
</organism>
<dbReference type="EMBL" id="GITU01004489">
    <property type="protein sequence ID" value="MBC1173192.1"/>
    <property type="molecule type" value="Transcribed_RNA"/>
</dbReference>
<reference evidence="2" key="1">
    <citation type="journal article" date="2020" name="BMC">
        <title>Leishmania infection induces a limited differential gene expression in the sand fly midgut.</title>
        <authorList>
            <person name="Coutinho-Abreu I.V."/>
            <person name="Serafim T.D."/>
            <person name="Meneses C."/>
            <person name="Kamhawi S."/>
            <person name="Oliveira F."/>
            <person name="Valenzuela J.G."/>
        </authorList>
    </citation>
    <scope>NUCLEOTIDE SEQUENCE</scope>
    <source>
        <strain evidence="2">Jacobina</strain>
        <tissue evidence="2">Midgut</tissue>
    </source>
</reference>
<sequence length="91" mass="11044">MGNNRVFLFLYFSLLNLCFSTMFSFLGVYFCGGINQLKLIYRPYFNYNLITQLYTRHEFIDLRDFSSLPPFSRGRLQFSRYHGIDWRQLPF</sequence>